<feature type="domain" description="HTH myb-type" evidence="9">
    <location>
        <begin position="9"/>
        <end position="61"/>
    </location>
</feature>
<evidence type="ECO:0000259" key="8">
    <source>
        <dbReference type="PROSITE" id="PS50090"/>
    </source>
</evidence>
<reference evidence="10" key="1">
    <citation type="journal article" date="2019" name="Toxins">
        <title>Detection of Abrin-Like and Prepropulchellin-Like Toxin Genes and Transcripts Using Whole Genome Sequencing and Full-Length Transcript Sequencing of Abrus precatorius.</title>
        <authorList>
            <person name="Hovde B.T."/>
            <person name="Daligault H.E."/>
            <person name="Hanschen E.R."/>
            <person name="Kunde Y.A."/>
            <person name="Johnson M.B."/>
            <person name="Starkenburg S.R."/>
            <person name="Johnson S.L."/>
        </authorList>
    </citation>
    <scope>NUCLEOTIDE SEQUENCE [LARGE SCALE GENOMIC DNA]</scope>
</reference>
<dbReference type="InterPro" id="IPR015495">
    <property type="entry name" value="Myb_TF_plants"/>
</dbReference>
<dbReference type="InterPro" id="IPR001005">
    <property type="entry name" value="SANT/Myb"/>
</dbReference>
<accession>A0A8B8M862</accession>
<dbReference type="PROSITE" id="PS51294">
    <property type="entry name" value="HTH_MYB"/>
    <property type="match status" value="2"/>
</dbReference>
<proteinExistence type="predicted"/>
<protein>
    <submittedName>
        <fullName evidence="11">Transcription factor MYB41-like</fullName>
    </submittedName>
</protein>
<keyword evidence="5" id="KW-0238">DNA-binding</keyword>
<dbReference type="PANTHER" id="PTHR10641">
    <property type="entry name" value="MYB FAMILY TRANSCRIPTION FACTOR"/>
    <property type="match status" value="1"/>
</dbReference>
<dbReference type="GO" id="GO:1901957">
    <property type="term" value="P:regulation of cutin biosynthetic process"/>
    <property type="evidence" value="ECO:0007669"/>
    <property type="project" value="UniProtKB-ARBA"/>
</dbReference>
<dbReference type="GO" id="GO:0005634">
    <property type="term" value="C:nucleus"/>
    <property type="evidence" value="ECO:0007669"/>
    <property type="project" value="UniProtKB-SubCell"/>
</dbReference>
<name>A0A8B8M862_ABRPR</name>
<evidence type="ECO:0000313" key="11">
    <source>
        <dbReference type="RefSeq" id="XP_027364715.1"/>
    </source>
</evidence>
<dbReference type="Pfam" id="PF00249">
    <property type="entry name" value="Myb_DNA-binding"/>
    <property type="match status" value="2"/>
</dbReference>
<dbReference type="GO" id="GO:0000902">
    <property type="term" value="P:cell morphogenesis"/>
    <property type="evidence" value="ECO:0007669"/>
    <property type="project" value="UniProtKB-ARBA"/>
</dbReference>
<dbReference type="FunFam" id="1.10.10.60:FF:000099">
    <property type="entry name" value="MYB transcription factor"/>
    <property type="match status" value="1"/>
</dbReference>
<dbReference type="InterPro" id="IPR017930">
    <property type="entry name" value="Myb_dom"/>
</dbReference>
<organism evidence="10 11">
    <name type="scientific">Abrus precatorius</name>
    <name type="common">Indian licorice</name>
    <name type="synonym">Glycine abrus</name>
    <dbReference type="NCBI Taxonomy" id="3816"/>
    <lineage>
        <taxon>Eukaryota</taxon>
        <taxon>Viridiplantae</taxon>
        <taxon>Streptophyta</taxon>
        <taxon>Embryophyta</taxon>
        <taxon>Tracheophyta</taxon>
        <taxon>Spermatophyta</taxon>
        <taxon>Magnoliopsida</taxon>
        <taxon>eudicotyledons</taxon>
        <taxon>Gunneridae</taxon>
        <taxon>Pentapetalae</taxon>
        <taxon>rosids</taxon>
        <taxon>fabids</taxon>
        <taxon>Fabales</taxon>
        <taxon>Fabaceae</taxon>
        <taxon>Papilionoideae</taxon>
        <taxon>50 kb inversion clade</taxon>
        <taxon>NPAAA clade</taxon>
        <taxon>indigoferoid/millettioid clade</taxon>
        <taxon>Abreae</taxon>
        <taxon>Abrus</taxon>
    </lineage>
</organism>
<dbReference type="AlphaFoldDB" id="A0A8B8M862"/>
<evidence type="ECO:0000259" key="9">
    <source>
        <dbReference type="PROSITE" id="PS51294"/>
    </source>
</evidence>
<sequence>MGKAPCCEKHGVRRGAWTPEEDEALVEYIKKHGHGSWRTLPKHAGLLRCGKSCRLRWINYLRPGIKRGPFTNEEENTIIQLHGMLGNRWAAIASQLPGRTDNEIKNYWNTHLKKRILRSCHSQRAKQPCILPDQRIAKSESPSTRHMVQWESARVEAEARLSMESSLLNSWSMNNACPDYFLQLWHSEVGQSFRMIKGKEGIVCQSPFSQPSSSSKLESCSDVSLQVKNTGNSCYTYNPMLEDVNMIQEHTSSYKPKLEDDTGGSESGNFEFLDTSDSALKHLLDMPDTDIGFLEHNDNFLNLLDGTCD</sequence>
<dbReference type="SUPFAM" id="SSF46689">
    <property type="entry name" value="Homeodomain-like"/>
    <property type="match status" value="1"/>
</dbReference>
<keyword evidence="7" id="KW-0539">Nucleus</keyword>
<dbReference type="Proteomes" id="UP000694853">
    <property type="component" value="Unplaced"/>
</dbReference>
<evidence type="ECO:0000256" key="6">
    <source>
        <dbReference type="ARBA" id="ARBA00023163"/>
    </source>
</evidence>
<dbReference type="InterPro" id="IPR009057">
    <property type="entry name" value="Homeodomain-like_sf"/>
</dbReference>
<reference evidence="11" key="2">
    <citation type="submission" date="2025-08" db="UniProtKB">
        <authorList>
            <consortium name="RefSeq"/>
        </authorList>
    </citation>
    <scope>IDENTIFICATION</scope>
    <source>
        <tissue evidence="11">Young leaves</tissue>
    </source>
</reference>
<evidence type="ECO:0000256" key="2">
    <source>
        <dbReference type="ARBA" id="ARBA00022473"/>
    </source>
</evidence>
<evidence type="ECO:0000256" key="4">
    <source>
        <dbReference type="ARBA" id="ARBA00023015"/>
    </source>
</evidence>
<dbReference type="GeneID" id="113871816"/>
<dbReference type="OrthoDB" id="2143914at2759"/>
<evidence type="ECO:0000313" key="10">
    <source>
        <dbReference type="Proteomes" id="UP000694853"/>
    </source>
</evidence>
<feature type="domain" description="Myb-like" evidence="8">
    <location>
        <begin position="62"/>
        <end position="112"/>
    </location>
</feature>
<evidence type="ECO:0000256" key="1">
    <source>
        <dbReference type="ARBA" id="ARBA00004123"/>
    </source>
</evidence>
<dbReference type="Gene3D" id="1.10.10.60">
    <property type="entry name" value="Homeodomain-like"/>
    <property type="match status" value="2"/>
</dbReference>
<gene>
    <name evidence="11" type="primary">LOC113871816</name>
</gene>
<evidence type="ECO:0000256" key="5">
    <source>
        <dbReference type="ARBA" id="ARBA00023125"/>
    </source>
</evidence>
<keyword evidence="10" id="KW-1185">Reference proteome</keyword>
<dbReference type="RefSeq" id="XP_027364715.1">
    <property type="nucleotide sequence ID" value="XM_027508914.1"/>
</dbReference>
<keyword evidence="3" id="KW-0677">Repeat</keyword>
<keyword evidence="2" id="KW-0217">Developmental protein</keyword>
<evidence type="ECO:0000256" key="3">
    <source>
        <dbReference type="ARBA" id="ARBA00022737"/>
    </source>
</evidence>
<dbReference type="CDD" id="cd00167">
    <property type="entry name" value="SANT"/>
    <property type="match status" value="2"/>
</dbReference>
<dbReference type="SMART" id="SM00717">
    <property type="entry name" value="SANT"/>
    <property type="match status" value="2"/>
</dbReference>
<keyword evidence="4" id="KW-0805">Transcription regulation</keyword>
<feature type="domain" description="HTH myb-type" evidence="9">
    <location>
        <begin position="62"/>
        <end position="116"/>
    </location>
</feature>
<dbReference type="PROSITE" id="PS50090">
    <property type="entry name" value="MYB_LIKE"/>
    <property type="match status" value="2"/>
</dbReference>
<dbReference type="FunFam" id="1.10.10.60:FF:000121">
    <property type="entry name" value="Myb transcription factor"/>
    <property type="match status" value="1"/>
</dbReference>
<evidence type="ECO:0000256" key="7">
    <source>
        <dbReference type="ARBA" id="ARBA00023242"/>
    </source>
</evidence>
<dbReference type="KEGG" id="aprc:113871816"/>
<keyword evidence="6" id="KW-0804">Transcription</keyword>
<feature type="domain" description="Myb-like" evidence="8">
    <location>
        <begin position="9"/>
        <end position="61"/>
    </location>
</feature>
<comment type="subcellular location">
    <subcellularLocation>
        <location evidence="1">Nucleus</location>
    </subcellularLocation>
</comment>
<dbReference type="GO" id="GO:0003677">
    <property type="term" value="F:DNA binding"/>
    <property type="evidence" value="ECO:0007669"/>
    <property type="project" value="UniProtKB-KW"/>
</dbReference>
<dbReference type="PANTHER" id="PTHR10641:SF1362">
    <property type="entry name" value="MYB TRANSCRIPTION FACTOR MIXTA-LIKE PROTEIN"/>
    <property type="match status" value="1"/>
</dbReference>